<dbReference type="GO" id="GO:0009246">
    <property type="term" value="P:enterobacterial common antigen biosynthetic process"/>
    <property type="evidence" value="ECO:0007669"/>
    <property type="project" value="TreeGrafter"/>
</dbReference>
<reference evidence="10" key="1">
    <citation type="submission" date="2016-10" db="EMBL/GenBank/DDBJ databases">
        <title>The complete genome sequence of the rumen bacterium Butyrivibrio hungatei MB2003.</title>
        <authorList>
            <person name="Palevich N."/>
            <person name="Kelly W.J."/>
            <person name="Leahy S.C."/>
            <person name="Altermann E."/>
            <person name="Rakonjac J."/>
            <person name="Attwood G.T."/>
        </authorList>
    </citation>
    <scope>NUCLEOTIDE SEQUENCE [LARGE SCALE GENOMIC DNA]</scope>
    <source>
        <strain evidence="10">MB2003</strain>
    </source>
</reference>
<evidence type="ECO:0000256" key="1">
    <source>
        <dbReference type="ARBA" id="ARBA00004651"/>
    </source>
</evidence>
<dbReference type="GO" id="GO:0005886">
    <property type="term" value="C:plasma membrane"/>
    <property type="evidence" value="ECO:0007669"/>
    <property type="project" value="UniProtKB-SubCell"/>
</dbReference>
<dbReference type="AlphaFoldDB" id="A0A1D9P277"/>
<evidence type="ECO:0000313" key="9">
    <source>
        <dbReference type="EMBL" id="AOZ96599.1"/>
    </source>
</evidence>
<dbReference type="RefSeq" id="WP_083385856.1">
    <property type="nucleotide sequence ID" value="NZ_CP017831.1"/>
</dbReference>
<keyword evidence="9" id="KW-0808">Transferase</keyword>
<evidence type="ECO:0000259" key="8">
    <source>
        <dbReference type="Pfam" id="PF01757"/>
    </source>
</evidence>
<feature type="transmembrane region" description="Helical" evidence="7">
    <location>
        <begin position="195"/>
        <end position="215"/>
    </location>
</feature>
<feature type="transmembrane region" description="Helical" evidence="7">
    <location>
        <begin position="77"/>
        <end position="102"/>
    </location>
</feature>
<feature type="domain" description="Acyltransferase 3" evidence="8">
    <location>
        <begin position="4"/>
        <end position="338"/>
    </location>
</feature>
<keyword evidence="5 7" id="KW-1133">Transmembrane helix</keyword>
<dbReference type="OrthoDB" id="9810469at2"/>
<proteinExistence type="inferred from homology"/>
<feature type="transmembrane region" description="Helical" evidence="7">
    <location>
        <begin position="132"/>
        <end position="150"/>
    </location>
</feature>
<gene>
    <name evidence="9" type="ORF">bhn_I1566</name>
</gene>
<feature type="transmembrane region" description="Helical" evidence="7">
    <location>
        <begin position="157"/>
        <end position="175"/>
    </location>
</feature>
<feature type="transmembrane region" description="Helical" evidence="7">
    <location>
        <begin position="7"/>
        <end position="25"/>
    </location>
</feature>
<dbReference type="PANTHER" id="PTHR40074">
    <property type="entry name" value="O-ACETYLTRANSFERASE WECH"/>
    <property type="match status" value="1"/>
</dbReference>
<sequence length="350" mass="40379">MNTFLYLIKFIASMCVIAIHTRFSGVFGDIVDATSRFAVPFFFAVSGRFLIPYSMTKTPDIRQKVGKSLVKTLKVTFVVYLVYSIYSLIYHLCIGESFLGWFSSKYNLSEARWFFFFNSGKFIYDGSFTFDHMWYLFALIYVYGLIYIFAPVLRKWYKALIGILLFFLFFGQLLQNYYPIRPFGISICTWYVMRNWLFVGMPFVLLGILFSDYVAGKKEALSEAEYKSLTEKWALFGKVVIFVGLISGVIEFIIFGKKEVYFGSLLIVIGILFLSESGISGGRYLWKIGKEGSSNIYFYHVLLISLIDQLSNMGYIPVISMSVKPVLIMVICILFIWFIPSYIQSKGKIK</sequence>
<dbReference type="Pfam" id="PF01757">
    <property type="entry name" value="Acyl_transf_3"/>
    <property type="match status" value="1"/>
</dbReference>
<keyword evidence="4 7" id="KW-0812">Transmembrane</keyword>
<evidence type="ECO:0000313" key="10">
    <source>
        <dbReference type="Proteomes" id="UP000179284"/>
    </source>
</evidence>
<dbReference type="GO" id="GO:0016413">
    <property type="term" value="F:O-acetyltransferase activity"/>
    <property type="evidence" value="ECO:0007669"/>
    <property type="project" value="TreeGrafter"/>
</dbReference>
<evidence type="ECO:0000256" key="4">
    <source>
        <dbReference type="ARBA" id="ARBA00022692"/>
    </source>
</evidence>
<keyword evidence="9" id="KW-0012">Acyltransferase</keyword>
<comment type="subcellular location">
    <subcellularLocation>
        <location evidence="1">Cell membrane</location>
        <topology evidence="1">Multi-pass membrane protein</topology>
    </subcellularLocation>
</comment>
<dbReference type="Proteomes" id="UP000179284">
    <property type="component" value="Chromosome I"/>
</dbReference>
<feature type="transmembrane region" description="Helical" evidence="7">
    <location>
        <begin position="325"/>
        <end position="343"/>
    </location>
</feature>
<evidence type="ECO:0000256" key="2">
    <source>
        <dbReference type="ARBA" id="ARBA00007400"/>
    </source>
</evidence>
<comment type="similarity">
    <text evidence="2">Belongs to the acyltransferase 3 family.</text>
</comment>
<name>A0A1D9P277_9FIRM</name>
<feature type="transmembrane region" description="Helical" evidence="7">
    <location>
        <begin position="261"/>
        <end position="285"/>
    </location>
</feature>
<feature type="transmembrane region" description="Helical" evidence="7">
    <location>
        <begin position="297"/>
        <end position="319"/>
    </location>
</feature>
<feature type="transmembrane region" description="Helical" evidence="7">
    <location>
        <begin position="235"/>
        <end position="255"/>
    </location>
</feature>
<dbReference type="PANTHER" id="PTHR40074:SF2">
    <property type="entry name" value="O-ACETYLTRANSFERASE WECH"/>
    <property type="match status" value="1"/>
</dbReference>
<feature type="transmembrane region" description="Helical" evidence="7">
    <location>
        <begin position="37"/>
        <end position="56"/>
    </location>
</feature>
<evidence type="ECO:0000256" key="6">
    <source>
        <dbReference type="ARBA" id="ARBA00023136"/>
    </source>
</evidence>
<keyword evidence="10" id="KW-1185">Reference proteome</keyword>
<organism evidence="9 10">
    <name type="scientific">Butyrivibrio hungatei</name>
    <dbReference type="NCBI Taxonomy" id="185008"/>
    <lineage>
        <taxon>Bacteria</taxon>
        <taxon>Bacillati</taxon>
        <taxon>Bacillota</taxon>
        <taxon>Clostridia</taxon>
        <taxon>Lachnospirales</taxon>
        <taxon>Lachnospiraceae</taxon>
        <taxon>Butyrivibrio</taxon>
    </lineage>
</organism>
<protein>
    <submittedName>
        <fullName evidence="9">Acyltransferase</fullName>
    </submittedName>
</protein>
<evidence type="ECO:0000256" key="5">
    <source>
        <dbReference type="ARBA" id="ARBA00022989"/>
    </source>
</evidence>
<dbReference type="InterPro" id="IPR002656">
    <property type="entry name" value="Acyl_transf_3_dom"/>
</dbReference>
<accession>A0A1D9P277</accession>
<keyword evidence="6 7" id="KW-0472">Membrane</keyword>
<keyword evidence="3" id="KW-1003">Cell membrane</keyword>
<dbReference type="KEGG" id="bhu:bhn_I1566"/>
<dbReference type="EMBL" id="CP017831">
    <property type="protein sequence ID" value="AOZ96599.1"/>
    <property type="molecule type" value="Genomic_DNA"/>
</dbReference>
<evidence type="ECO:0000256" key="7">
    <source>
        <dbReference type="SAM" id="Phobius"/>
    </source>
</evidence>
<evidence type="ECO:0000256" key="3">
    <source>
        <dbReference type="ARBA" id="ARBA00022475"/>
    </source>
</evidence>